<feature type="region of interest" description="Disordered" evidence="1">
    <location>
        <begin position="49"/>
        <end position="106"/>
    </location>
</feature>
<keyword evidence="3" id="KW-1185">Reference proteome</keyword>
<dbReference type="AlphaFoldDB" id="A0A9D3XZ63"/>
<evidence type="ECO:0000313" key="2">
    <source>
        <dbReference type="EMBL" id="KAH1187870.1"/>
    </source>
</evidence>
<reference evidence="2" key="1">
    <citation type="submission" date="2021-09" db="EMBL/GenBank/DDBJ databases">
        <title>The genome of Mauremys mutica provides insights into the evolution of semi-aquatic lifestyle.</title>
        <authorList>
            <person name="Gong S."/>
            <person name="Gao Y."/>
        </authorList>
    </citation>
    <scope>NUCLEOTIDE SEQUENCE</scope>
    <source>
        <strain evidence="2">MM-2020</strain>
        <tissue evidence="2">Muscle</tissue>
    </source>
</reference>
<proteinExistence type="predicted"/>
<feature type="compositionally biased region" description="Basic and acidic residues" evidence="1">
    <location>
        <begin position="79"/>
        <end position="91"/>
    </location>
</feature>
<comment type="caution">
    <text evidence="2">The sequence shown here is derived from an EMBL/GenBank/DDBJ whole genome shotgun (WGS) entry which is preliminary data.</text>
</comment>
<protein>
    <submittedName>
        <fullName evidence="2">Uncharacterized protein</fullName>
    </submittedName>
</protein>
<gene>
    <name evidence="2" type="ORF">KIL84_009443</name>
</gene>
<organism evidence="2 3">
    <name type="scientific">Mauremys mutica</name>
    <name type="common">yellowpond turtle</name>
    <dbReference type="NCBI Taxonomy" id="74926"/>
    <lineage>
        <taxon>Eukaryota</taxon>
        <taxon>Metazoa</taxon>
        <taxon>Chordata</taxon>
        <taxon>Craniata</taxon>
        <taxon>Vertebrata</taxon>
        <taxon>Euteleostomi</taxon>
        <taxon>Archelosauria</taxon>
        <taxon>Testudinata</taxon>
        <taxon>Testudines</taxon>
        <taxon>Cryptodira</taxon>
        <taxon>Durocryptodira</taxon>
        <taxon>Testudinoidea</taxon>
        <taxon>Geoemydidae</taxon>
        <taxon>Geoemydinae</taxon>
        <taxon>Mauremys</taxon>
    </lineage>
</organism>
<dbReference type="EMBL" id="JAHDVG010000420">
    <property type="protein sequence ID" value="KAH1187870.1"/>
    <property type="molecule type" value="Genomic_DNA"/>
</dbReference>
<name>A0A9D3XZ63_9SAUR</name>
<dbReference type="Proteomes" id="UP000827986">
    <property type="component" value="Unassembled WGS sequence"/>
</dbReference>
<accession>A0A9D3XZ63</accession>
<sequence>MHFWEIRTFLFNFSICCYLKKKKLPTNTYKAERGVLIRNKPLRGFKTVQVARTPSQRDKQPAPPSRPLGCRPAKHLVKRERTPAKIGKPEDQASSGPISMHKRKCL</sequence>
<evidence type="ECO:0000256" key="1">
    <source>
        <dbReference type="SAM" id="MobiDB-lite"/>
    </source>
</evidence>
<evidence type="ECO:0000313" key="3">
    <source>
        <dbReference type="Proteomes" id="UP000827986"/>
    </source>
</evidence>